<dbReference type="AlphaFoldDB" id="A0A7J6ND36"/>
<feature type="non-terminal residue" evidence="2">
    <location>
        <position position="1"/>
    </location>
</feature>
<organism evidence="2 3">
    <name type="scientific">Perkinsus olseni</name>
    <name type="common">Perkinsus atlanticus</name>
    <dbReference type="NCBI Taxonomy" id="32597"/>
    <lineage>
        <taxon>Eukaryota</taxon>
        <taxon>Sar</taxon>
        <taxon>Alveolata</taxon>
        <taxon>Perkinsozoa</taxon>
        <taxon>Perkinsea</taxon>
        <taxon>Perkinsida</taxon>
        <taxon>Perkinsidae</taxon>
        <taxon>Perkinsus</taxon>
    </lineage>
</organism>
<evidence type="ECO:0000256" key="1">
    <source>
        <dbReference type="SAM" id="MobiDB-lite"/>
    </source>
</evidence>
<feature type="compositionally biased region" description="Basic and acidic residues" evidence="1">
    <location>
        <begin position="50"/>
        <end position="71"/>
    </location>
</feature>
<feature type="compositionally biased region" description="Basic and acidic residues" evidence="1">
    <location>
        <begin position="85"/>
        <end position="99"/>
    </location>
</feature>
<sequence>VSWLADPDDEESSGPDTQDPGAGESQPEEMLASTSPARLRRNESFSMDEDSARGLESENRDEEPPAPHVDARATGGVYGVRLSKHYRDLTTGELREDHFQVSWLADPDDEESSGPDTQDPGAGESQPEEMLASTSPARLRRNESFSMDEDSARGLESENRDEEPPAPHVEARATGGVYGVRLSKVSWLADPDDEESSGPDTQDPGAGESQPEEMLASTSPARLRRNESFSMDEDSARGLESENRDEEPPAPHVDARATGGVYGVRLSKHYRDLTTGELREDHFQDEDSARGLESENRDEEPPAPHVDARATGGVYGVRLSKLYRDLTTARRHGGATGEPLSGIVVGGPG</sequence>
<feature type="region of interest" description="Disordered" evidence="1">
    <location>
        <begin position="1"/>
        <end position="312"/>
    </location>
</feature>
<protein>
    <submittedName>
        <fullName evidence="2">Uncharacterized protein</fullName>
    </submittedName>
</protein>
<feature type="region of interest" description="Disordered" evidence="1">
    <location>
        <begin position="329"/>
        <end position="349"/>
    </location>
</feature>
<accession>A0A7J6ND36</accession>
<feature type="compositionally biased region" description="Basic and acidic residues" evidence="1">
    <location>
        <begin position="234"/>
        <end position="255"/>
    </location>
</feature>
<feature type="compositionally biased region" description="Acidic residues" evidence="1">
    <location>
        <begin position="1"/>
        <end position="13"/>
    </location>
</feature>
<dbReference type="EMBL" id="JABANP010000519">
    <property type="protein sequence ID" value="KAF4681390.1"/>
    <property type="molecule type" value="Genomic_DNA"/>
</dbReference>
<dbReference type="Proteomes" id="UP000541610">
    <property type="component" value="Unassembled WGS sequence"/>
</dbReference>
<evidence type="ECO:0000313" key="2">
    <source>
        <dbReference type="EMBL" id="KAF4681390.1"/>
    </source>
</evidence>
<evidence type="ECO:0000313" key="3">
    <source>
        <dbReference type="Proteomes" id="UP000541610"/>
    </source>
</evidence>
<gene>
    <name evidence="2" type="ORF">FOZ60_012133</name>
</gene>
<feature type="compositionally biased region" description="Basic and acidic residues" evidence="1">
    <location>
        <begin position="150"/>
        <end position="171"/>
    </location>
</feature>
<name>A0A7J6ND36_PEROL</name>
<proteinExistence type="predicted"/>
<comment type="caution">
    <text evidence="2">The sequence shown here is derived from an EMBL/GenBank/DDBJ whole genome shotgun (WGS) entry which is preliminary data.</text>
</comment>
<feature type="compositionally biased region" description="Basic and acidic residues" evidence="1">
    <location>
        <begin position="269"/>
        <end position="308"/>
    </location>
</feature>
<reference evidence="2 3" key="1">
    <citation type="submission" date="2020-04" db="EMBL/GenBank/DDBJ databases">
        <title>Perkinsus olseni comparative genomics.</title>
        <authorList>
            <person name="Bogema D.R."/>
        </authorList>
    </citation>
    <scope>NUCLEOTIDE SEQUENCE [LARGE SCALE GENOMIC DNA]</scope>
    <source>
        <strain evidence="2">00978-12</strain>
    </source>
</reference>